<proteinExistence type="predicted"/>
<dbReference type="InterPro" id="IPR011055">
    <property type="entry name" value="Dup_hybrid_motif"/>
</dbReference>
<dbReference type="PANTHER" id="PTHR21666">
    <property type="entry name" value="PEPTIDASE-RELATED"/>
    <property type="match status" value="1"/>
</dbReference>
<dbReference type="RefSeq" id="WP_115549817.1">
    <property type="nucleotide sequence ID" value="NZ_QRGP01000002.1"/>
</dbReference>
<organism evidence="5 6">
    <name type="scientific">Sphingorhabdus pulchriflava</name>
    <dbReference type="NCBI Taxonomy" id="2292257"/>
    <lineage>
        <taxon>Bacteria</taxon>
        <taxon>Pseudomonadati</taxon>
        <taxon>Pseudomonadota</taxon>
        <taxon>Alphaproteobacteria</taxon>
        <taxon>Sphingomonadales</taxon>
        <taxon>Sphingomonadaceae</taxon>
        <taxon>Sphingorhabdus</taxon>
    </lineage>
</organism>
<keyword evidence="1" id="KW-0732">Signal</keyword>
<evidence type="ECO:0000313" key="5">
    <source>
        <dbReference type="EMBL" id="RDV03064.1"/>
    </source>
</evidence>
<feature type="domain" description="M23ase beta-sheet core" evidence="4">
    <location>
        <begin position="264"/>
        <end position="358"/>
    </location>
</feature>
<dbReference type="InterPro" id="IPR016047">
    <property type="entry name" value="M23ase_b-sheet_dom"/>
</dbReference>
<dbReference type="Gene3D" id="2.70.70.10">
    <property type="entry name" value="Glucose Permease (Domain IIA)"/>
    <property type="match status" value="1"/>
</dbReference>
<dbReference type="Pfam" id="PF01551">
    <property type="entry name" value="Peptidase_M23"/>
    <property type="match status" value="1"/>
</dbReference>
<keyword evidence="3" id="KW-0472">Membrane</keyword>
<dbReference type="SUPFAM" id="SSF51261">
    <property type="entry name" value="Duplicated hybrid motif"/>
    <property type="match status" value="1"/>
</dbReference>
<comment type="caution">
    <text evidence="5">The sequence shown here is derived from an EMBL/GenBank/DDBJ whole genome shotgun (WGS) entry which is preliminary data.</text>
</comment>
<feature type="coiled-coil region" evidence="2">
    <location>
        <begin position="73"/>
        <end position="100"/>
    </location>
</feature>
<dbReference type="FunFam" id="2.70.70.10:FF:000006">
    <property type="entry name" value="M23 family peptidase"/>
    <property type="match status" value="1"/>
</dbReference>
<evidence type="ECO:0000256" key="3">
    <source>
        <dbReference type="SAM" id="Phobius"/>
    </source>
</evidence>
<dbReference type="GO" id="GO:0004222">
    <property type="term" value="F:metalloendopeptidase activity"/>
    <property type="evidence" value="ECO:0007669"/>
    <property type="project" value="TreeGrafter"/>
</dbReference>
<reference evidence="6" key="1">
    <citation type="submission" date="2018-08" db="EMBL/GenBank/DDBJ databases">
        <authorList>
            <person name="Kim S.-J."/>
            <person name="Jung G.-Y."/>
        </authorList>
    </citation>
    <scope>NUCLEOTIDE SEQUENCE [LARGE SCALE GENOMIC DNA]</scope>
    <source>
        <strain evidence="6">GY_G</strain>
    </source>
</reference>
<accession>A0A371B677</accession>
<dbReference type="CDD" id="cd12797">
    <property type="entry name" value="M23_peptidase"/>
    <property type="match status" value="1"/>
</dbReference>
<evidence type="ECO:0000256" key="2">
    <source>
        <dbReference type="SAM" id="Coils"/>
    </source>
</evidence>
<dbReference type="Proteomes" id="UP000263833">
    <property type="component" value="Unassembled WGS sequence"/>
</dbReference>
<sequence>MAKFAGWKNRLAGWFVDREFFMRSNGHVRFIKISAKLQRRVAGTIVAVVGLWLVVTLGMMINQVSVSAERMMLSAKQEKIETAEERVAKYRDDMEAVASDLEARQKVMEGAFEEHFGDMPAAEAVAPATGEAAETAKKIGLAVPEAAQLAQLEARQIAFAERMTQIAIARSQKAEGAIREFGLNPDQLAREAKQGMGGPFIPFFGKKQKQVRDPRFTRMLTALERMEALEMALAGIPTSMPAAVGLMSSRFGYRSDPFTGGAAMHAGLDFKGPIGTPILAAADGKITFAGWQGGYGNCIEITHPNGLVTRYAHMSGFTATLGQDVKRGVQIGRMGSTGRSTGSHLHFEVRINGSAINPLKFLEANPDVLEIQAVAGNRAAGRSDAGA</sequence>
<gene>
    <name evidence="5" type="ORF">DXH95_12250</name>
</gene>
<evidence type="ECO:0000259" key="4">
    <source>
        <dbReference type="Pfam" id="PF01551"/>
    </source>
</evidence>
<evidence type="ECO:0000313" key="6">
    <source>
        <dbReference type="Proteomes" id="UP000263833"/>
    </source>
</evidence>
<name>A0A371B677_9SPHN</name>
<evidence type="ECO:0000256" key="1">
    <source>
        <dbReference type="ARBA" id="ARBA00022729"/>
    </source>
</evidence>
<protein>
    <submittedName>
        <fullName evidence="5">M23 family peptidase</fullName>
    </submittedName>
</protein>
<dbReference type="AlphaFoldDB" id="A0A371B677"/>
<feature type="transmembrane region" description="Helical" evidence="3">
    <location>
        <begin position="41"/>
        <end position="61"/>
    </location>
</feature>
<keyword evidence="6" id="KW-1185">Reference proteome</keyword>
<dbReference type="EMBL" id="QRGP01000002">
    <property type="protein sequence ID" value="RDV03064.1"/>
    <property type="molecule type" value="Genomic_DNA"/>
</dbReference>
<dbReference type="InterPro" id="IPR050570">
    <property type="entry name" value="Cell_wall_metabolism_enzyme"/>
</dbReference>
<keyword evidence="3" id="KW-1133">Transmembrane helix</keyword>
<dbReference type="OrthoDB" id="9815245at2"/>
<keyword evidence="3" id="KW-0812">Transmembrane</keyword>
<keyword evidence="2" id="KW-0175">Coiled coil</keyword>
<dbReference type="PANTHER" id="PTHR21666:SF289">
    <property type="entry name" value="L-ALA--D-GLU ENDOPEPTIDASE"/>
    <property type="match status" value="1"/>
</dbReference>